<feature type="binding site" evidence="6">
    <location>
        <position position="71"/>
    </location>
    <ligand>
        <name>Mg(2+)</name>
        <dbReference type="ChEBI" id="CHEBI:18420"/>
        <label>1</label>
        <note>catalytic</note>
    </ligand>
</feature>
<evidence type="ECO:0000256" key="7">
    <source>
        <dbReference type="RuleBase" id="RU364068"/>
    </source>
</evidence>
<dbReference type="OrthoDB" id="10254945at2759"/>
<dbReference type="PANTHER" id="PTHR20854">
    <property type="entry name" value="INOSITOL MONOPHOSPHATASE"/>
    <property type="match status" value="1"/>
</dbReference>
<dbReference type="GO" id="GO:0046854">
    <property type="term" value="P:phosphatidylinositol phosphate biosynthetic process"/>
    <property type="evidence" value="ECO:0007669"/>
    <property type="project" value="InterPro"/>
</dbReference>
<dbReference type="EC" id="3.1.3.25" evidence="7"/>
<comment type="similarity">
    <text evidence="3 7">Belongs to the inositol monophosphatase superfamily.</text>
</comment>
<dbReference type="GO" id="GO:0046872">
    <property type="term" value="F:metal ion binding"/>
    <property type="evidence" value="ECO:0007669"/>
    <property type="project" value="UniProtKB-KW"/>
</dbReference>
<dbReference type="GO" id="GO:0006021">
    <property type="term" value="P:inositol biosynthetic process"/>
    <property type="evidence" value="ECO:0007669"/>
    <property type="project" value="UniProtKB-UniPathway"/>
</dbReference>
<keyword evidence="4 6" id="KW-0479">Metal-binding</keyword>
<dbReference type="HOGENOM" id="CLU_044118_1_2_1"/>
<dbReference type="FunFam" id="3.40.190.80:FF:000012">
    <property type="entry name" value="Inositol-1-monophosphatase"/>
    <property type="match status" value="1"/>
</dbReference>
<sequence length="292" mass="32089">MSDINLQEVHDYLVDVAKQAGRIVTAARPSTTAAGEKKNSVDLVTETDQATERLITDLVHQRYPHFEFMGEETYQPGDSLSPRPTLICDPVDGTTNLVHRYPYVSISLGLAIDRKPVVGVVYNPFTQTLFSAAKGIGSFLTDPSHDHVRLPLKDPEPLALDKALVAVEWGSDRAGHDYDIKVETFRNLCASPEEGGAMVHGIRSFGSAALNLCGVAAGHLDAYWEAGCWAWDVCAGWVILEEAGGQIVDANKGNWHPRIDERRYLAVRKGERQNAFIEELWSHVAGDLKVGI</sequence>
<keyword evidence="5 6" id="KW-0460">Magnesium</keyword>
<dbReference type="Proteomes" id="UP000027730">
    <property type="component" value="Unassembled WGS sequence"/>
</dbReference>
<dbReference type="Pfam" id="PF00459">
    <property type="entry name" value="Inositol_P"/>
    <property type="match status" value="1"/>
</dbReference>
<evidence type="ECO:0000256" key="2">
    <source>
        <dbReference type="ARBA" id="ARBA00001946"/>
    </source>
</evidence>
<evidence type="ECO:0000313" key="9">
    <source>
        <dbReference type="Proteomes" id="UP000027730"/>
    </source>
</evidence>
<evidence type="ECO:0000313" key="8">
    <source>
        <dbReference type="EMBL" id="KEQ72867.1"/>
    </source>
</evidence>
<dbReference type="PROSITE" id="PS00630">
    <property type="entry name" value="IMP_2"/>
    <property type="match status" value="1"/>
</dbReference>
<proteinExistence type="inferred from homology"/>
<dbReference type="PRINTS" id="PR00377">
    <property type="entry name" value="IMPHPHTASES"/>
</dbReference>
<evidence type="ECO:0000256" key="1">
    <source>
        <dbReference type="ARBA" id="ARBA00001033"/>
    </source>
</evidence>
<gene>
    <name evidence="8" type="ORF">M436DRAFT_47251</name>
</gene>
<dbReference type="STRING" id="1043004.A0A074WSX3"/>
<dbReference type="GeneID" id="25410682"/>
<dbReference type="UniPathway" id="UPA00823">
    <property type="reaction ID" value="UER00788"/>
</dbReference>
<accession>A0A074WSX3</accession>
<keyword evidence="9" id="KW-1185">Reference proteome</keyword>
<feature type="binding site" evidence="6">
    <location>
        <position position="92"/>
    </location>
    <ligand>
        <name>Mg(2+)</name>
        <dbReference type="ChEBI" id="CHEBI:18420"/>
        <label>1</label>
        <note>catalytic</note>
    </ligand>
</feature>
<keyword evidence="7" id="KW-0378">Hydrolase</keyword>
<organism evidence="8 9">
    <name type="scientific">Aureobasidium namibiae CBS 147.97</name>
    <dbReference type="NCBI Taxonomy" id="1043004"/>
    <lineage>
        <taxon>Eukaryota</taxon>
        <taxon>Fungi</taxon>
        <taxon>Dikarya</taxon>
        <taxon>Ascomycota</taxon>
        <taxon>Pezizomycotina</taxon>
        <taxon>Dothideomycetes</taxon>
        <taxon>Dothideomycetidae</taxon>
        <taxon>Dothideales</taxon>
        <taxon>Saccotheciaceae</taxon>
        <taxon>Aureobasidium</taxon>
    </lineage>
</organism>
<dbReference type="Gene3D" id="3.40.190.80">
    <property type="match status" value="1"/>
</dbReference>
<feature type="binding site" evidence="6">
    <location>
        <position position="89"/>
    </location>
    <ligand>
        <name>Mg(2+)</name>
        <dbReference type="ChEBI" id="CHEBI:18420"/>
        <label>1</label>
        <note>catalytic</note>
    </ligand>
</feature>
<reference evidence="8 9" key="1">
    <citation type="journal article" date="2014" name="BMC Genomics">
        <title>Genome sequencing of four Aureobasidium pullulans varieties: biotechnological potential, stress tolerance, and description of new species.</title>
        <authorList>
            <person name="Gostin Ar C."/>
            <person name="Ohm R.A."/>
            <person name="Kogej T."/>
            <person name="Sonjak S."/>
            <person name="Turk M."/>
            <person name="Zajc J."/>
            <person name="Zalar P."/>
            <person name="Grube M."/>
            <person name="Sun H."/>
            <person name="Han J."/>
            <person name="Sharma A."/>
            <person name="Chiniquy J."/>
            <person name="Ngan C.Y."/>
            <person name="Lipzen A."/>
            <person name="Barry K."/>
            <person name="Grigoriev I.V."/>
            <person name="Gunde-Cimerman N."/>
        </authorList>
    </citation>
    <scope>NUCLEOTIDE SEQUENCE [LARGE SCALE GENOMIC DNA]</scope>
    <source>
        <strain evidence="8 9">CBS 147.97</strain>
    </source>
</reference>
<dbReference type="InterPro" id="IPR000760">
    <property type="entry name" value="Inositol_monophosphatase-like"/>
</dbReference>
<dbReference type="GO" id="GO:0008934">
    <property type="term" value="F:inositol monophosphate 1-phosphatase activity"/>
    <property type="evidence" value="ECO:0007669"/>
    <property type="project" value="InterPro"/>
</dbReference>
<dbReference type="InterPro" id="IPR033942">
    <property type="entry name" value="IMPase"/>
</dbReference>
<evidence type="ECO:0000256" key="6">
    <source>
        <dbReference type="PIRSR" id="PIRSR600760-2"/>
    </source>
</evidence>
<evidence type="ECO:0000256" key="5">
    <source>
        <dbReference type="ARBA" id="ARBA00022842"/>
    </source>
</evidence>
<dbReference type="InterPro" id="IPR020550">
    <property type="entry name" value="Inositol_monophosphatase_CS"/>
</dbReference>
<dbReference type="GO" id="GO:0007165">
    <property type="term" value="P:signal transduction"/>
    <property type="evidence" value="ECO:0007669"/>
    <property type="project" value="TreeGrafter"/>
</dbReference>
<dbReference type="AlphaFoldDB" id="A0A074WSX3"/>
<protein>
    <recommendedName>
        <fullName evidence="7">Inositol-1-monophosphatase</fullName>
        <ecNumber evidence="7">3.1.3.25</ecNumber>
    </recommendedName>
</protein>
<dbReference type="CDD" id="cd01639">
    <property type="entry name" value="IMPase"/>
    <property type="match status" value="1"/>
</dbReference>
<comment type="cofactor">
    <cofactor evidence="2 6 7">
        <name>Mg(2+)</name>
        <dbReference type="ChEBI" id="CHEBI:18420"/>
    </cofactor>
</comment>
<dbReference type="RefSeq" id="XP_013427010.1">
    <property type="nucleotide sequence ID" value="XM_013571556.1"/>
</dbReference>
<evidence type="ECO:0000256" key="4">
    <source>
        <dbReference type="ARBA" id="ARBA00022723"/>
    </source>
</evidence>
<comment type="catalytic activity">
    <reaction evidence="1 7">
        <text>a myo-inositol phosphate + H2O = myo-inositol + phosphate</text>
        <dbReference type="Rhea" id="RHEA:24056"/>
        <dbReference type="ChEBI" id="CHEBI:15377"/>
        <dbReference type="ChEBI" id="CHEBI:17268"/>
        <dbReference type="ChEBI" id="CHEBI:43474"/>
        <dbReference type="ChEBI" id="CHEBI:84139"/>
        <dbReference type="EC" id="3.1.3.25"/>
    </reaction>
</comment>
<name>A0A074WSX3_9PEZI</name>
<feature type="binding site" evidence="6">
    <location>
        <position position="232"/>
    </location>
    <ligand>
        <name>Mg(2+)</name>
        <dbReference type="ChEBI" id="CHEBI:18420"/>
        <label>1</label>
        <note>catalytic</note>
    </ligand>
</feature>
<dbReference type="Gene3D" id="3.30.540.10">
    <property type="entry name" value="Fructose-1,6-Bisphosphatase, subunit A, domain 1"/>
    <property type="match status" value="1"/>
</dbReference>
<dbReference type="EMBL" id="KL584710">
    <property type="protein sequence ID" value="KEQ72867.1"/>
    <property type="molecule type" value="Genomic_DNA"/>
</dbReference>
<dbReference type="SUPFAM" id="SSF56655">
    <property type="entry name" value="Carbohydrate phosphatase"/>
    <property type="match status" value="1"/>
</dbReference>
<evidence type="ECO:0000256" key="3">
    <source>
        <dbReference type="ARBA" id="ARBA00009759"/>
    </source>
</evidence>
<dbReference type="FunFam" id="3.30.540.10:FF:000004">
    <property type="entry name" value="Inositol-1-monophosphatase"/>
    <property type="match status" value="1"/>
</dbReference>
<comment type="pathway">
    <text evidence="7">Polyol metabolism; myo-inositol biosynthesis; myo-inositol from D-glucose 6-phosphate: step 2/2.</text>
</comment>
<dbReference type="PANTHER" id="PTHR20854:SF4">
    <property type="entry name" value="INOSITOL-1-MONOPHOSPHATASE-RELATED"/>
    <property type="match status" value="1"/>
</dbReference>